<dbReference type="OrthoDB" id="3830579at2759"/>
<dbReference type="EMBL" id="KL142369">
    <property type="protein sequence ID" value="KDR82910.1"/>
    <property type="molecule type" value="Genomic_DNA"/>
</dbReference>
<dbReference type="PROSITE" id="PS51725">
    <property type="entry name" value="ABM"/>
    <property type="match status" value="1"/>
</dbReference>
<dbReference type="AlphaFoldDB" id="A0A067TI72"/>
<proteinExistence type="predicted"/>
<dbReference type="Pfam" id="PF03992">
    <property type="entry name" value="ABM"/>
    <property type="match status" value="1"/>
</dbReference>
<protein>
    <recommendedName>
        <fullName evidence="1">ABM domain-containing protein</fullName>
    </recommendedName>
</protein>
<evidence type="ECO:0000313" key="3">
    <source>
        <dbReference type="Proteomes" id="UP000027222"/>
    </source>
</evidence>
<dbReference type="STRING" id="685588.A0A067TI72"/>
<feature type="domain" description="ABM" evidence="1">
    <location>
        <begin position="3"/>
        <end position="95"/>
    </location>
</feature>
<evidence type="ECO:0000313" key="2">
    <source>
        <dbReference type="EMBL" id="KDR82910.1"/>
    </source>
</evidence>
<dbReference type="Proteomes" id="UP000027222">
    <property type="component" value="Unassembled WGS sequence"/>
</dbReference>
<sequence>MPVVEFVWWSASDEFLDDYDGLFKPTIDHVSKAEGCLRIFTGLQEQDRTSFWMVVVWESHELHQAMMDRPDYPAMVGRLKPFFRDGQIKMNHVEFNNETDAAFNAPLTSISFLTLKDGASLEDLDRLFRVLDNLVDPNHGGYPPGAWGATHEDPRKVLYLTGWDSDQAHDSILQVENNSEKYLDPVSDLQRMADYQRLSIKLRNHVGRK</sequence>
<dbReference type="Gene3D" id="3.30.70.100">
    <property type="match status" value="1"/>
</dbReference>
<dbReference type="SUPFAM" id="SSF54909">
    <property type="entry name" value="Dimeric alpha+beta barrel"/>
    <property type="match status" value="1"/>
</dbReference>
<accession>A0A067TI72</accession>
<dbReference type="InterPro" id="IPR007138">
    <property type="entry name" value="ABM_dom"/>
</dbReference>
<dbReference type="InterPro" id="IPR011008">
    <property type="entry name" value="Dimeric_a/b-barrel"/>
</dbReference>
<dbReference type="HOGENOM" id="CLU_081631_3_0_1"/>
<organism evidence="2 3">
    <name type="scientific">Galerina marginata (strain CBS 339.88)</name>
    <dbReference type="NCBI Taxonomy" id="685588"/>
    <lineage>
        <taxon>Eukaryota</taxon>
        <taxon>Fungi</taxon>
        <taxon>Dikarya</taxon>
        <taxon>Basidiomycota</taxon>
        <taxon>Agaricomycotina</taxon>
        <taxon>Agaricomycetes</taxon>
        <taxon>Agaricomycetidae</taxon>
        <taxon>Agaricales</taxon>
        <taxon>Agaricineae</taxon>
        <taxon>Strophariaceae</taxon>
        <taxon>Galerina</taxon>
    </lineage>
</organism>
<name>A0A067TI72_GALM3</name>
<gene>
    <name evidence="2" type="ORF">GALMADRAFT_238558</name>
</gene>
<evidence type="ECO:0000259" key="1">
    <source>
        <dbReference type="PROSITE" id="PS51725"/>
    </source>
</evidence>
<keyword evidence="3" id="KW-1185">Reference proteome</keyword>
<reference evidence="3" key="1">
    <citation type="journal article" date="2014" name="Proc. Natl. Acad. Sci. U.S.A.">
        <title>Extensive sampling of basidiomycete genomes demonstrates inadequacy of the white-rot/brown-rot paradigm for wood decay fungi.</title>
        <authorList>
            <person name="Riley R."/>
            <person name="Salamov A.A."/>
            <person name="Brown D.W."/>
            <person name="Nagy L.G."/>
            <person name="Floudas D."/>
            <person name="Held B.W."/>
            <person name="Levasseur A."/>
            <person name="Lombard V."/>
            <person name="Morin E."/>
            <person name="Otillar R."/>
            <person name="Lindquist E.A."/>
            <person name="Sun H."/>
            <person name="LaButti K.M."/>
            <person name="Schmutz J."/>
            <person name="Jabbour D."/>
            <person name="Luo H."/>
            <person name="Baker S.E."/>
            <person name="Pisabarro A.G."/>
            <person name="Walton J.D."/>
            <person name="Blanchette R.A."/>
            <person name="Henrissat B."/>
            <person name="Martin F."/>
            <person name="Cullen D."/>
            <person name="Hibbett D.S."/>
            <person name="Grigoriev I.V."/>
        </authorList>
    </citation>
    <scope>NUCLEOTIDE SEQUENCE [LARGE SCALE GENOMIC DNA]</scope>
    <source>
        <strain evidence="3">CBS 339.88</strain>
    </source>
</reference>